<name>A0AAV6U9I5_9ARAC</name>
<protein>
    <submittedName>
        <fullName evidence="1">Uncharacterized protein</fullName>
    </submittedName>
</protein>
<dbReference type="Proteomes" id="UP000827092">
    <property type="component" value="Unassembled WGS sequence"/>
</dbReference>
<evidence type="ECO:0000313" key="1">
    <source>
        <dbReference type="EMBL" id="KAG8180975.1"/>
    </source>
</evidence>
<evidence type="ECO:0000313" key="2">
    <source>
        <dbReference type="Proteomes" id="UP000827092"/>
    </source>
</evidence>
<gene>
    <name evidence="1" type="ORF">JTE90_024723</name>
</gene>
<organism evidence="1 2">
    <name type="scientific">Oedothorax gibbosus</name>
    <dbReference type="NCBI Taxonomy" id="931172"/>
    <lineage>
        <taxon>Eukaryota</taxon>
        <taxon>Metazoa</taxon>
        <taxon>Ecdysozoa</taxon>
        <taxon>Arthropoda</taxon>
        <taxon>Chelicerata</taxon>
        <taxon>Arachnida</taxon>
        <taxon>Araneae</taxon>
        <taxon>Araneomorphae</taxon>
        <taxon>Entelegynae</taxon>
        <taxon>Araneoidea</taxon>
        <taxon>Linyphiidae</taxon>
        <taxon>Erigoninae</taxon>
        <taxon>Oedothorax</taxon>
    </lineage>
</organism>
<reference evidence="1 2" key="1">
    <citation type="journal article" date="2022" name="Nat. Ecol. Evol.">
        <title>A masculinizing supergene underlies an exaggerated male reproductive morph in a spider.</title>
        <authorList>
            <person name="Hendrickx F."/>
            <person name="De Corte Z."/>
            <person name="Sonet G."/>
            <person name="Van Belleghem S.M."/>
            <person name="Kostlbacher S."/>
            <person name="Vangestel C."/>
        </authorList>
    </citation>
    <scope>NUCLEOTIDE SEQUENCE [LARGE SCALE GENOMIC DNA]</scope>
    <source>
        <strain evidence="1">W744_W776</strain>
    </source>
</reference>
<dbReference type="EMBL" id="JAFNEN010000539">
    <property type="protein sequence ID" value="KAG8180975.1"/>
    <property type="molecule type" value="Genomic_DNA"/>
</dbReference>
<proteinExistence type="predicted"/>
<accession>A0AAV6U9I5</accession>
<comment type="caution">
    <text evidence="1">The sequence shown here is derived from an EMBL/GenBank/DDBJ whole genome shotgun (WGS) entry which is preliminary data.</text>
</comment>
<keyword evidence="2" id="KW-1185">Reference proteome</keyword>
<dbReference type="Pfam" id="PF24664">
    <property type="entry name" value="Monjiviricetes_fusion"/>
    <property type="match status" value="1"/>
</dbReference>
<dbReference type="AlphaFoldDB" id="A0AAV6U9I5"/>
<sequence length="434" mass="48399">MLTCWSLSATGVLRSQDSLLGFDCSSSGVAASPVDLLEVDPCDTHADIPDDRVGVYQVVQTSKKSSVLVKTCRIHQTLTITRCGMHSHIMIVYGPSVLMDIDVGKSVCEEIHRSLRWEYLPRQYTDRLTVNSTTRFVTIEAGSRQSDGSCEGVSYTYAGATYHKVYVSSEYIIEIREGTSHVDVSRNQILLPEGLNCRNSDTTCYDRLVGRSYWTEKTTYCAHGFLSELYGGQAKVIKINNTEDFIKVNQDGFIFVSKLYAAIDLCGDIGRVTDYQNVYVITGTHARLHVPKVPSYLINPTLYVNTKINYLQYALIDDMKQVYHDTIRQLCLVEKQVLENKFNLARLTGGSLSHLIGFGPRGTFLQVSGEVAHIIRCPIAKVSLRHTNSCYSAIPITYNNSSVFLTPITRIISPNSTQVTCSIVAPMMFKMESA</sequence>